<dbReference type="InterPro" id="IPR052974">
    <property type="entry name" value="GH79_Enzymes"/>
</dbReference>
<keyword evidence="1" id="KW-0472">Membrane</keyword>
<feature type="domain" description="Beta-glucuronidase C-terminal" evidence="2">
    <location>
        <begin position="536"/>
        <end position="635"/>
    </location>
</feature>
<protein>
    <recommendedName>
        <fullName evidence="2">Beta-glucuronidase C-terminal domain-containing protein</fullName>
    </recommendedName>
</protein>
<dbReference type="EMBL" id="JAUEPU010000062">
    <property type="protein sequence ID" value="KAK0483010.1"/>
    <property type="molecule type" value="Genomic_DNA"/>
</dbReference>
<keyword evidence="1" id="KW-1133">Transmembrane helix</keyword>
<evidence type="ECO:0000313" key="4">
    <source>
        <dbReference type="Proteomes" id="UP001175228"/>
    </source>
</evidence>
<comment type="caution">
    <text evidence="3">The sequence shown here is derived from an EMBL/GenBank/DDBJ whole genome shotgun (WGS) entry which is preliminary data.</text>
</comment>
<organism evidence="3 4">
    <name type="scientific">Armillaria luteobubalina</name>
    <dbReference type="NCBI Taxonomy" id="153913"/>
    <lineage>
        <taxon>Eukaryota</taxon>
        <taxon>Fungi</taxon>
        <taxon>Dikarya</taxon>
        <taxon>Basidiomycota</taxon>
        <taxon>Agaricomycotina</taxon>
        <taxon>Agaricomycetes</taxon>
        <taxon>Agaricomycetidae</taxon>
        <taxon>Agaricales</taxon>
        <taxon>Marasmiineae</taxon>
        <taxon>Physalacriaceae</taxon>
        <taxon>Armillaria</taxon>
    </lineage>
</organism>
<dbReference type="InterPro" id="IPR017853">
    <property type="entry name" value="GH"/>
</dbReference>
<evidence type="ECO:0000313" key="3">
    <source>
        <dbReference type="EMBL" id="KAK0483010.1"/>
    </source>
</evidence>
<keyword evidence="4" id="KW-1185">Reference proteome</keyword>
<name>A0AA39PF02_9AGAR</name>
<dbReference type="Proteomes" id="UP001175228">
    <property type="component" value="Unassembled WGS sequence"/>
</dbReference>
<reference evidence="3" key="1">
    <citation type="submission" date="2023-06" db="EMBL/GenBank/DDBJ databases">
        <authorList>
            <consortium name="Lawrence Berkeley National Laboratory"/>
            <person name="Ahrendt S."/>
            <person name="Sahu N."/>
            <person name="Indic B."/>
            <person name="Wong-Bajracharya J."/>
            <person name="Merenyi Z."/>
            <person name="Ke H.-M."/>
            <person name="Monk M."/>
            <person name="Kocsube S."/>
            <person name="Drula E."/>
            <person name="Lipzen A."/>
            <person name="Balint B."/>
            <person name="Henrissat B."/>
            <person name="Andreopoulos B."/>
            <person name="Martin F.M."/>
            <person name="Harder C.B."/>
            <person name="Rigling D."/>
            <person name="Ford K.L."/>
            <person name="Foster G.D."/>
            <person name="Pangilinan J."/>
            <person name="Papanicolaou A."/>
            <person name="Barry K."/>
            <person name="LaButti K."/>
            <person name="Viragh M."/>
            <person name="Koriabine M."/>
            <person name="Yan M."/>
            <person name="Riley R."/>
            <person name="Champramary S."/>
            <person name="Plett K.L."/>
            <person name="Tsai I.J."/>
            <person name="Slot J."/>
            <person name="Sipos G."/>
            <person name="Plett J."/>
            <person name="Nagy L.G."/>
            <person name="Grigoriev I.V."/>
        </authorList>
    </citation>
    <scope>NUCLEOTIDE SEQUENCE</scope>
    <source>
        <strain evidence="3">HWK02</strain>
    </source>
</reference>
<dbReference type="Gene3D" id="3.20.20.80">
    <property type="entry name" value="Glycosidases"/>
    <property type="match status" value="1"/>
</dbReference>
<feature type="transmembrane region" description="Helical" evidence="1">
    <location>
        <begin position="57"/>
        <end position="78"/>
    </location>
</feature>
<evidence type="ECO:0000259" key="2">
    <source>
        <dbReference type="Pfam" id="PF16862"/>
    </source>
</evidence>
<dbReference type="PANTHER" id="PTHR36183">
    <property type="entry name" value="BETA-GLUCURONIDASE"/>
    <property type="match status" value="1"/>
</dbReference>
<evidence type="ECO:0000256" key="1">
    <source>
        <dbReference type="SAM" id="Phobius"/>
    </source>
</evidence>
<sequence length="721" mass="77781">MGTMLVSKSRSLGFLELVLAAVPARPPPKYPLVGYPLYLSLARRRSITSPRIMRGTISSMSLVLFFFGMASAQITVYYQQTFQQTQVTSTVSTSAASASYTGAAAYDPTILEAPAIPDPLPPMQFDIDLLNGDTSGISIPQTGAFVGFSIEMSVTNQLLGKNSSYIQVPFLNLMANLEKRGGRVNVRVGGNTQETAVLVDSLDGGRMIHKDIENVSNPTETPPLDYTTDLFYIMRNISDLVNVYWYLGIPFYNTSDFQLAIADYGQTILGDYLLGLQAGNEPDLYQRHGHRPEGYQPSDYTSEVGELISTMSNDANIKTLDNLIGPSVATGDWTPEMVWDTGFVDTYSENLAYLSVEQYVSFLSLLPPTRFLDFSYPSDNCAAQYGSEYGDVRDPQAMFPRYLNHTAGQALVKPYLNSTSYAQSKGKPLVMFETNTASCGGFPGVSDSFGAALWGLDYAMQLAYSNFSGALMHVGGQGVYYNPFTPPPTNQSTFRQWTIGPIYYSALVMAEALGSSEGGSQITDLNANNGSIYTPAYAIYESGNPVRVALFNYITDPSGASNYTASIYAGDGVQQVRVKYLSADSVAQKGSFKWAGQTFGDHFASDGRLMGDEEVYTISCDGSCQISVPAPGFALIFLGSDAVVDVETQTFPTSVQTRTVNTATVAGGVLATSNGHHYAAMGAYGSTSKGSAKKNGAERWKVGRAGLGFVLLLGIVVGTMF</sequence>
<dbReference type="Pfam" id="PF16862">
    <property type="entry name" value="Glyco_hydro_79C"/>
    <property type="match status" value="1"/>
</dbReference>
<dbReference type="InterPro" id="IPR031728">
    <property type="entry name" value="GlcAase_C"/>
</dbReference>
<gene>
    <name evidence="3" type="ORF">EDD18DRAFT_758873</name>
</gene>
<dbReference type="AlphaFoldDB" id="A0AA39PF02"/>
<proteinExistence type="predicted"/>
<dbReference type="SUPFAM" id="SSF51445">
    <property type="entry name" value="(Trans)glycosidases"/>
    <property type="match status" value="1"/>
</dbReference>
<accession>A0AA39PF02</accession>
<keyword evidence="1" id="KW-0812">Transmembrane</keyword>
<dbReference type="PANTHER" id="PTHR36183:SF2">
    <property type="entry name" value="BETA-GLUCURONIDASE C-TERMINAL DOMAIN-CONTAINING PROTEIN"/>
    <property type="match status" value="1"/>
</dbReference>